<dbReference type="SUPFAM" id="SSF81901">
    <property type="entry name" value="HCP-like"/>
    <property type="match status" value="1"/>
</dbReference>
<evidence type="ECO:0000313" key="2">
    <source>
        <dbReference type="Proteomes" id="UP000029995"/>
    </source>
</evidence>
<dbReference type="InterPro" id="IPR006597">
    <property type="entry name" value="Sel1-like"/>
</dbReference>
<evidence type="ECO:0000313" key="1">
    <source>
        <dbReference type="EMBL" id="KGM29994.1"/>
    </source>
</evidence>
<protein>
    <recommendedName>
        <fullName evidence="3">Sel1 repeat family protein</fullName>
    </recommendedName>
</protein>
<proteinExistence type="predicted"/>
<gene>
    <name evidence="1" type="ORF">P409_35725</name>
</gene>
<dbReference type="Gene3D" id="1.25.40.10">
    <property type="entry name" value="Tetratricopeptide repeat domain"/>
    <property type="match status" value="1"/>
</dbReference>
<dbReference type="AlphaFoldDB" id="A0A0A0CVZ0"/>
<dbReference type="Proteomes" id="UP000029995">
    <property type="component" value="Unassembled WGS sequence"/>
</dbReference>
<dbReference type="SMART" id="SM00671">
    <property type="entry name" value="SEL1"/>
    <property type="match status" value="1"/>
</dbReference>
<organism evidence="1 2">
    <name type="scientific">Inquilinus limosus MP06</name>
    <dbReference type="NCBI Taxonomy" id="1398085"/>
    <lineage>
        <taxon>Bacteria</taxon>
        <taxon>Pseudomonadati</taxon>
        <taxon>Pseudomonadota</taxon>
        <taxon>Alphaproteobacteria</taxon>
        <taxon>Rhodospirillales</taxon>
        <taxon>Rhodospirillaceae</taxon>
        <taxon>Inquilinus</taxon>
    </lineage>
</organism>
<evidence type="ECO:0008006" key="3">
    <source>
        <dbReference type="Google" id="ProtNLM"/>
    </source>
</evidence>
<dbReference type="InterPro" id="IPR011990">
    <property type="entry name" value="TPR-like_helical_dom_sf"/>
</dbReference>
<dbReference type="Pfam" id="PF08238">
    <property type="entry name" value="Sel1"/>
    <property type="match status" value="1"/>
</dbReference>
<dbReference type="EMBL" id="JANX01001154">
    <property type="protein sequence ID" value="KGM29994.1"/>
    <property type="molecule type" value="Genomic_DNA"/>
</dbReference>
<comment type="caution">
    <text evidence="1">The sequence shown here is derived from an EMBL/GenBank/DDBJ whole genome shotgun (WGS) entry which is preliminary data.</text>
</comment>
<dbReference type="OrthoDB" id="9797030at2"/>
<accession>A0A0A0CVZ0</accession>
<sequence length="66" mass="6495">MAAERGDADAQAMLGAAYHLGSGVPKDPVQALAWLQRGQAGGSALAGRFLGPARAALDGGVDHGPA</sequence>
<name>A0A0A0CVZ0_9PROT</name>
<reference evidence="1 2" key="1">
    <citation type="submission" date="2014-01" db="EMBL/GenBank/DDBJ databases">
        <title>Genome sequence determination for a cystic fibrosis isolate, Inquilinus limosus.</title>
        <authorList>
            <person name="Pino M."/>
            <person name="Di Conza J."/>
            <person name="Gutkind G."/>
        </authorList>
    </citation>
    <scope>NUCLEOTIDE SEQUENCE [LARGE SCALE GENOMIC DNA]</scope>
    <source>
        <strain evidence="1 2">MP06</strain>
    </source>
</reference>